<accession>A0A3N4Z9U9</accession>
<comment type="caution">
    <text evidence="1">The sequence shown here is derived from an EMBL/GenBank/DDBJ whole genome shotgun (WGS) entry which is preliminary data.</text>
</comment>
<reference evidence="1 2" key="1">
    <citation type="submission" date="2018-11" db="EMBL/GenBank/DDBJ databases">
        <title>Sequencing the genomes of 1000 actinobacteria strains.</title>
        <authorList>
            <person name="Klenk H.-P."/>
        </authorList>
    </citation>
    <scope>NUCLEOTIDE SEQUENCE [LARGE SCALE GENOMIC DNA]</scope>
    <source>
        <strain evidence="1 2">DSM 14418</strain>
    </source>
</reference>
<evidence type="ECO:0000313" key="2">
    <source>
        <dbReference type="Proteomes" id="UP000280726"/>
    </source>
</evidence>
<dbReference type="AlphaFoldDB" id="A0A3N4Z9U9"/>
<dbReference type="RefSeq" id="WP_123919661.1">
    <property type="nucleotide sequence ID" value="NZ_RKRA01000001.1"/>
</dbReference>
<keyword evidence="2" id="KW-1185">Reference proteome</keyword>
<dbReference type="OrthoDB" id="3373266at2"/>
<dbReference type="Proteomes" id="UP000280726">
    <property type="component" value="Unassembled WGS sequence"/>
</dbReference>
<organism evidence="1 2">
    <name type="scientific">Georgenia muralis</name>
    <dbReference type="NCBI Taxonomy" id="154117"/>
    <lineage>
        <taxon>Bacteria</taxon>
        <taxon>Bacillati</taxon>
        <taxon>Actinomycetota</taxon>
        <taxon>Actinomycetes</taxon>
        <taxon>Micrococcales</taxon>
        <taxon>Bogoriellaceae</taxon>
        <taxon>Georgenia</taxon>
    </lineage>
</organism>
<name>A0A3N4Z9U9_9MICO</name>
<sequence>MSHTSLVYGYDPFHESLAFLPEDVAVEMATEVQAMAAARTLGEARAVERRHTWLPFDEESEDDDDTAFDVEESAAFADGDWPPMATQYALDQQLFPEELREDIGQVVRTTLNGDYLKIPASREKEVVALLGEHGFVCRRDDELVLRSSYLGENLQQFLVQRSEGPSR</sequence>
<proteinExistence type="predicted"/>
<dbReference type="EMBL" id="RKRA01000001">
    <property type="protein sequence ID" value="RPF29017.1"/>
    <property type="molecule type" value="Genomic_DNA"/>
</dbReference>
<protein>
    <submittedName>
        <fullName evidence="1">Uncharacterized protein</fullName>
    </submittedName>
</protein>
<evidence type="ECO:0000313" key="1">
    <source>
        <dbReference type="EMBL" id="RPF29017.1"/>
    </source>
</evidence>
<gene>
    <name evidence="1" type="ORF">EDD32_3569</name>
</gene>